<feature type="compositionally biased region" description="Basic residues" evidence="2">
    <location>
        <begin position="372"/>
        <end position="383"/>
    </location>
</feature>
<feature type="compositionally biased region" description="Acidic residues" evidence="2">
    <location>
        <begin position="300"/>
        <end position="311"/>
    </location>
</feature>
<evidence type="ECO:0000313" key="5">
    <source>
        <dbReference type="EMBL" id="CAF1100849.1"/>
    </source>
</evidence>
<dbReference type="CDD" id="cd02619">
    <property type="entry name" value="Peptidase_C1"/>
    <property type="match status" value="1"/>
</dbReference>
<comment type="caution">
    <text evidence="4">The sequence shown here is derived from an EMBL/GenBank/DDBJ whole genome shotgun (WGS) entry which is preliminary data.</text>
</comment>
<feature type="compositionally biased region" description="Acidic residues" evidence="2">
    <location>
        <begin position="319"/>
        <end position="329"/>
    </location>
</feature>
<dbReference type="PANTHER" id="PTHR12411">
    <property type="entry name" value="CYSTEINE PROTEASE FAMILY C1-RELATED"/>
    <property type="match status" value="1"/>
</dbReference>
<accession>A0A813XTZ5</accession>
<dbReference type="PROSITE" id="PS00639">
    <property type="entry name" value="THIOL_PROTEASE_HIS"/>
    <property type="match status" value="1"/>
</dbReference>
<feature type="compositionally biased region" description="Low complexity" evidence="2">
    <location>
        <begin position="349"/>
        <end position="364"/>
    </location>
</feature>
<evidence type="ECO:0000259" key="3">
    <source>
        <dbReference type="SMART" id="SM00645"/>
    </source>
</evidence>
<dbReference type="SUPFAM" id="SSF54001">
    <property type="entry name" value="Cysteine proteinases"/>
    <property type="match status" value="1"/>
</dbReference>
<feature type="compositionally biased region" description="Basic and acidic residues" evidence="2">
    <location>
        <begin position="390"/>
        <end position="405"/>
    </location>
</feature>
<evidence type="ECO:0000256" key="1">
    <source>
        <dbReference type="ARBA" id="ARBA00008455"/>
    </source>
</evidence>
<dbReference type="InterPro" id="IPR038765">
    <property type="entry name" value="Papain-like_cys_pep_sf"/>
</dbReference>
<dbReference type="OrthoDB" id="640249at2759"/>
<gene>
    <name evidence="5" type="ORF">EDS130_LOCUS19982</name>
    <name evidence="4" type="ORF">XAT740_LOCUS6757</name>
</gene>
<protein>
    <recommendedName>
        <fullName evidence="3">Peptidase C1A papain C-terminal domain-containing protein</fullName>
    </recommendedName>
</protein>
<feature type="region of interest" description="Disordered" evidence="2">
    <location>
        <begin position="349"/>
        <end position="405"/>
    </location>
</feature>
<feature type="region of interest" description="Disordered" evidence="2">
    <location>
        <begin position="289"/>
        <end position="334"/>
    </location>
</feature>
<dbReference type="EMBL" id="CAJNOR010000311">
    <property type="protein sequence ID" value="CAF0876299.1"/>
    <property type="molecule type" value="Genomic_DNA"/>
</dbReference>
<dbReference type="Gene3D" id="3.90.70.10">
    <property type="entry name" value="Cysteine proteinases"/>
    <property type="match status" value="1"/>
</dbReference>
<feature type="domain" description="Peptidase C1A papain C-terminal" evidence="3">
    <location>
        <begin position="48"/>
        <end position="263"/>
    </location>
</feature>
<reference evidence="4" key="1">
    <citation type="submission" date="2021-02" db="EMBL/GenBank/DDBJ databases">
        <authorList>
            <person name="Nowell W R."/>
        </authorList>
    </citation>
    <scope>NUCLEOTIDE SEQUENCE</scope>
</reference>
<dbReference type="AlphaFoldDB" id="A0A813XTZ5"/>
<organism evidence="4 6">
    <name type="scientific">Adineta ricciae</name>
    <name type="common">Rotifer</name>
    <dbReference type="NCBI Taxonomy" id="249248"/>
    <lineage>
        <taxon>Eukaryota</taxon>
        <taxon>Metazoa</taxon>
        <taxon>Spiralia</taxon>
        <taxon>Gnathifera</taxon>
        <taxon>Rotifera</taxon>
        <taxon>Eurotatoria</taxon>
        <taxon>Bdelloidea</taxon>
        <taxon>Adinetida</taxon>
        <taxon>Adinetidae</taxon>
        <taxon>Adineta</taxon>
    </lineage>
</organism>
<keyword evidence="6" id="KW-1185">Reference proteome</keyword>
<dbReference type="GO" id="GO:0006508">
    <property type="term" value="P:proteolysis"/>
    <property type="evidence" value="ECO:0007669"/>
    <property type="project" value="InterPro"/>
</dbReference>
<evidence type="ECO:0000313" key="4">
    <source>
        <dbReference type="EMBL" id="CAF0876299.1"/>
    </source>
</evidence>
<dbReference type="Pfam" id="PF00112">
    <property type="entry name" value="Peptidase_C1"/>
    <property type="match status" value="1"/>
</dbReference>
<name>A0A813XTZ5_ADIRI</name>
<dbReference type="InterPro" id="IPR013128">
    <property type="entry name" value="Peptidase_C1A"/>
</dbReference>
<dbReference type="Proteomes" id="UP000663828">
    <property type="component" value="Unassembled WGS sequence"/>
</dbReference>
<proteinExistence type="inferred from homology"/>
<dbReference type="EMBL" id="CAJNOJ010000097">
    <property type="protein sequence ID" value="CAF1100849.1"/>
    <property type="molecule type" value="Genomic_DNA"/>
</dbReference>
<dbReference type="SMART" id="SM00645">
    <property type="entry name" value="Pept_C1"/>
    <property type="match status" value="1"/>
</dbReference>
<comment type="similarity">
    <text evidence="1">Belongs to the peptidase C1 family.</text>
</comment>
<evidence type="ECO:0000313" key="6">
    <source>
        <dbReference type="Proteomes" id="UP000663828"/>
    </source>
</evidence>
<sequence>MPHKTFLFNRRKQQRFRLNGILPSLRLPRKEKLRQEFRDHKVLDSSQLPPKVDLRPDMTAVEDQSKIGSCTANSLAGAYEYLTKKANGRNTDVSRLFIYYNARDRNNNGQPVSDTGCSMTHAIEALEKYGTCRESLWPYDISRVNVRPDQSVYDEAQNYQLEEALQVNIDLEDMKSCLAQGYPFAFGLKLYTSFDKAAKTGVVAMPDSWEASRQSHGNHALLAVGFSDESRAFIVRNSWGERWGDKGYCYIPYDYLSNPDYCFDVWSIRRLENDDLGHDNWDYNDAVDYRQAPNKGTTDNYDDDDDDDNDNDENHTIEDLDEEDDDYNDGQEGNRESYWSEFKQDGDSSSYSYSYSSHQTSEYSNDGSGQFYHRHGGDHHHRREGSGGFEHFHHGERHFHEYPDD</sequence>
<dbReference type="InterPro" id="IPR000668">
    <property type="entry name" value="Peptidase_C1A_C"/>
</dbReference>
<evidence type="ECO:0000256" key="2">
    <source>
        <dbReference type="SAM" id="MobiDB-lite"/>
    </source>
</evidence>
<dbReference type="InterPro" id="IPR025660">
    <property type="entry name" value="Pept_his_AS"/>
</dbReference>
<dbReference type="Proteomes" id="UP000663852">
    <property type="component" value="Unassembled WGS sequence"/>
</dbReference>
<dbReference type="GO" id="GO:0008234">
    <property type="term" value="F:cysteine-type peptidase activity"/>
    <property type="evidence" value="ECO:0007669"/>
    <property type="project" value="InterPro"/>
</dbReference>